<reference evidence="2 3" key="1">
    <citation type="submission" date="2015-06" db="EMBL/GenBank/DDBJ databases">
        <title>Prevotella sp. 109, sp. nov., a novel member of the family Prevotellaceae isolated from human faeces.</title>
        <authorList>
            <person name="Shkoporov A.N."/>
            <person name="Chaplin A.V."/>
            <person name="Kafarskaia L.I."/>
            <person name="Efimov B.A."/>
        </authorList>
    </citation>
    <scope>NUCLEOTIDE SEQUENCE [LARGE SCALE GENOMIC DNA]</scope>
    <source>
        <strain evidence="2 3">109</strain>
    </source>
</reference>
<keyword evidence="3" id="KW-1185">Reference proteome</keyword>
<dbReference type="Proteomes" id="UP000036951">
    <property type="component" value="Unassembled WGS sequence"/>
</dbReference>
<protein>
    <recommendedName>
        <fullName evidence="4">DUF2130 domain-containing protein</fullName>
    </recommendedName>
</protein>
<organism evidence="2 3">
    <name type="scientific">Xylanibacter rarus</name>
    <dbReference type="NCBI Taxonomy" id="1676614"/>
    <lineage>
        <taxon>Bacteria</taxon>
        <taxon>Pseudomonadati</taxon>
        <taxon>Bacteroidota</taxon>
        <taxon>Bacteroidia</taxon>
        <taxon>Bacteroidales</taxon>
        <taxon>Prevotellaceae</taxon>
        <taxon>Xylanibacter</taxon>
    </lineage>
</organism>
<dbReference type="AlphaFoldDB" id="A0A8E1R0Q5"/>
<evidence type="ECO:0000313" key="2">
    <source>
        <dbReference type="EMBL" id="KOO69161.1"/>
    </source>
</evidence>
<feature type="coiled-coil region" evidence="1">
    <location>
        <begin position="146"/>
        <end position="202"/>
    </location>
</feature>
<dbReference type="EMBL" id="LFQU01000005">
    <property type="protein sequence ID" value="KOO69161.1"/>
    <property type="molecule type" value="Genomic_DNA"/>
</dbReference>
<accession>A0A8E1R0Q5</accession>
<dbReference type="Pfam" id="PF09903">
    <property type="entry name" value="DUF2130"/>
    <property type="match status" value="1"/>
</dbReference>
<evidence type="ECO:0000313" key="3">
    <source>
        <dbReference type="Proteomes" id="UP000036951"/>
    </source>
</evidence>
<proteinExistence type="predicted"/>
<gene>
    <name evidence="2" type="ORF">ACU52_04060</name>
</gene>
<evidence type="ECO:0008006" key="4">
    <source>
        <dbReference type="Google" id="ProtNLM"/>
    </source>
</evidence>
<name>A0A8E1R0Q5_9BACT</name>
<keyword evidence="1" id="KW-0175">Coiled coil</keyword>
<sequence>MSKKDQEISELKAKIESTAQAKALELAEEMSKKDQEISELKAKIESTAQAKALELAGEMNKKDQEISELKAKIESTAQAKALELAGEMNKKNQEISELKAKIESMVQTNALELAGELAKKDKEISKLKSTISQSKDTCQIAVLEEQRKAQDALKEKENKIVELTGMVNQQKNEAALRENNIKETYEIQLKKKQEEVDYYKDLKTRMSTKMVGETLEIHCSTEFNRMRPLFPNAYFEKDNDASGGSKGDFIFRDYEDGFEYISIMFEMKNEMDQTATKHKNEDFLKKLDDDRKAKKCEFAVLVSLLEPESELYNTGIVDMSHRYPKMYVIRPQFFIPLITLLVQTSKKSIEYQRQLAIARSQSVDVTNFESRLNDFKEKFANNYRLASEKFKTAIDEIDKSITHLQKIKEALVGSERNLRLANDKADGLTIKKLTYNNPTMKEKFKEARAVEEDEDE</sequence>
<comment type="caution">
    <text evidence="2">The sequence shown here is derived from an EMBL/GenBank/DDBJ whole genome shotgun (WGS) entry which is preliminary data.</text>
</comment>
<feature type="coiled-coil region" evidence="1">
    <location>
        <begin position="1"/>
        <end position="108"/>
    </location>
</feature>
<evidence type="ECO:0000256" key="1">
    <source>
        <dbReference type="SAM" id="Coils"/>
    </source>
</evidence>
<dbReference type="PIRSF" id="PIRSF005850">
    <property type="entry name" value="UCP005850"/>
    <property type="match status" value="1"/>
</dbReference>
<dbReference type="InterPro" id="IPR019219">
    <property type="entry name" value="DUF2130"/>
</dbReference>